<name>W2C2L9_9BACT</name>
<dbReference type="EMBL" id="AYUF01000481">
    <property type="protein sequence ID" value="ETK01459.1"/>
    <property type="molecule type" value="Genomic_DNA"/>
</dbReference>
<dbReference type="InterPro" id="IPR012349">
    <property type="entry name" value="Split_barrel_FMN-bd"/>
</dbReference>
<dbReference type="Proteomes" id="UP000018837">
    <property type="component" value="Unassembled WGS sequence"/>
</dbReference>
<evidence type="ECO:0000313" key="1">
    <source>
        <dbReference type="EMBL" id="ETK01459.1"/>
    </source>
</evidence>
<protein>
    <submittedName>
        <fullName evidence="1">5-nitroimidazole antibiotic resistance protein</fullName>
    </submittedName>
</protein>
<gene>
    <name evidence="1" type="ORF">N425_09560</name>
</gene>
<dbReference type="PANTHER" id="PTHR34071:SF2">
    <property type="entry name" value="FLAVIN-NUCLEOTIDE-BINDING PROTEIN"/>
    <property type="match status" value="1"/>
</dbReference>
<dbReference type="Gene3D" id="2.30.110.10">
    <property type="entry name" value="Electron Transport, Fmn-binding Protein, Chain A"/>
    <property type="match status" value="1"/>
</dbReference>
<proteinExistence type="predicted"/>
<dbReference type="Pfam" id="PF12900">
    <property type="entry name" value="Pyridox_ox_2"/>
    <property type="match status" value="1"/>
</dbReference>
<organism evidence="1 2">
    <name type="scientific">Tannerella sp. oral taxon BU063 isolate Cell 2</name>
    <dbReference type="NCBI Taxonomy" id="1411148"/>
    <lineage>
        <taxon>Bacteria</taxon>
        <taxon>Pseudomonadati</taxon>
        <taxon>Bacteroidota</taxon>
        <taxon>Bacteroidia</taxon>
        <taxon>Bacteroidales</taxon>
        <taxon>Tannerellaceae</taxon>
        <taxon>Tannerella</taxon>
    </lineage>
</organism>
<comment type="caution">
    <text evidence="1">The sequence shown here is derived from an EMBL/GenBank/DDBJ whole genome shotgun (WGS) entry which is preliminary data.</text>
</comment>
<dbReference type="AlphaFoldDB" id="W2C2L9"/>
<accession>W2C2L9</accession>
<dbReference type="PANTHER" id="PTHR34071">
    <property type="entry name" value="5-NITROIMIDAZOLE ANTIBIOTICS RESISTANCE PROTEIN, NIMA-FAMILY-RELATED PROTEIN-RELATED"/>
    <property type="match status" value="1"/>
</dbReference>
<evidence type="ECO:0000313" key="2">
    <source>
        <dbReference type="Proteomes" id="UP000018837"/>
    </source>
</evidence>
<dbReference type="InterPro" id="IPR024747">
    <property type="entry name" value="Pyridox_Oxase-rel"/>
</dbReference>
<dbReference type="PATRIC" id="fig|1411148.3.peg.1521"/>
<dbReference type="SUPFAM" id="SSF50475">
    <property type="entry name" value="FMN-binding split barrel"/>
    <property type="match status" value="1"/>
</dbReference>
<sequence>MRYDNTSVRRQDRLLDEARALQILHEGEYGFLALVETRADAVAGYGIPISYVFEPSTDRIYLHCGPEGHKLRCLDLRPLVTFTVVGHTRVVPAGFTTAYESVLLRGRALRGLPPEERMHALELLIDKYSPNDKVVGLKYAEKSFHRTEIIRIDIDCASGKQKVIRPTGATPD</sequence>
<reference evidence="1 2" key="1">
    <citation type="submission" date="2013-11" db="EMBL/GenBank/DDBJ databases">
        <title>Single cell genomics of uncultured Tannerella BU063 (oral taxon 286).</title>
        <authorList>
            <person name="Beall C.J."/>
            <person name="Campbell A.G."/>
            <person name="Griffen A.L."/>
            <person name="Podar M."/>
            <person name="Leys E.J."/>
        </authorList>
    </citation>
    <scope>NUCLEOTIDE SEQUENCE [LARGE SCALE GENOMIC DNA]</scope>
    <source>
        <strain evidence="1">Cell 2</strain>
    </source>
</reference>